<proteinExistence type="inferred from homology"/>
<dbReference type="PANTHER" id="PTHR11177:SF317">
    <property type="entry name" value="CHITINASE 12-RELATED"/>
    <property type="match status" value="1"/>
</dbReference>
<dbReference type="EC" id="3.2.1.14" evidence="2"/>
<dbReference type="SUPFAM" id="SSF51445">
    <property type="entry name" value="(Trans)glycosidases"/>
    <property type="match status" value="1"/>
</dbReference>
<keyword evidence="4" id="KW-0624">Polysaccharide degradation</keyword>
<dbReference type="GO" id="GO:0008843">
    <property type="term" value="F:endochitinase activity"/>
    <property type="evidence" value="ECO:0007669"/>
    <property type="project" value="UniProtKB-EC"/>
</dbReference>
<dbReference type="Gene3D" id="3.10.50.10">
    <property type="match status" value="1"/>
</dbReference>
<organism evidence="10 11">
    <name type="scientific">Actinoplanes aureus</name>
    <dbReference type="NCBI Taxonomy" id="2792083"/>
    <lineage>
        <taxon>Bacteria</taxon>
        <taxon>Bacillati</taxon>
        <taxon>Actinomycetota</taxon>
        <taxon>Actinomycetes</taxon>
        <taxon>Micromonosporales</taxon>
        <taxon>Micromonosporaceae</taxon>
        <taxon>Actinoplanes</taxon>
    </lineage>
</organism>
<keyword evidence="4" id="KW-0119">Carbohydrate metabolism</keyword>
<keyword evidence="5 6" id="KW-0326">Glycosidase</keyword>
<keyword evidence="4" id="KW-0146">Chitin degradation</keyword>
<dbReference type="SUPFAM" id="SSF54556">
    <property type="entry name" value="Chitinase insertion domain"/>
    <property type="match status" value="1"/>
</dbReference>
<dbReference type="PROSITE" id="PS51910">
    <property type="entry name" value="GH18_2"/>
    <property type="match status" value="1"/>
</dbReference>
<evidence type="ECO:0000313" key="11">
    <source>
        <dbReference type="Proteomes" id="UP000598146"/>
    </source>
</evidence>
<reference evidence="10" key="1">
    <citation type="submission" date="2020-11" db="EMBL/GenBank/DDBJ databases">
        <title>Isolation and identification of active actinomycetes.</title>
        <authorList>
            <person name="Sun X."/>
        </authorList>
    </citation>
    <scope>NUCLEOTIDE SEQUENCE</scope>
    <source>
        <strain evidence="10">NEAU-A11</strain>
    </source>
</reference>
<comment type="catalytic activity">
    <reaction evidence="1">
        <text>Random endo-hydrolysis of N-acetyl-beta-D-glucosaminide (1-&gt;4)-beta-linkages in chitin and chitodextrins.</text>
        <dbReference type="EC" id="3.2.1.14"/>
    </reaction>
</comment>
<evidence type="ECO:0000256" key="2">
    <source>
        <dbReference type="ARBA" id="ARBA00012729"/>
    </source>
</evidence>
<sequence length="399" mass="41660">MRPRSVSLLLLLLTALAACGSEPLPDPPGPEPAARVIAGYFTEWGVYGRDYRVKDVDTSGAARRLTHLKYAFGKVGGGRCAVGDGWVAYRKPTAAADSVDGAADRPADPLRGSFGQLRKLKAKYPQLKVLWSFGGWNGSAGFAEAARDPAGFAESCRALLSDGRWAGLFDGIDIDWEYPNACGLACDTSGPDALPRLLAALRAALGPDALISTAVPGDVGKLRAADYAGAARYANWLGAMTYDYFGAAPGGKEFRTAPHSALSAYPGIPRPAATTEATVTELIKLGVPAEKVLIGIGFYGRGWTGVTGAEPGAAATGPAPGRHAKGMEDYRVLADRCPPTGTVGGTAYARCGGQWWSYDTPETIGAKVAYARSRSLGGLFAWELAGDTPDARLLTALSS</sequence>
<keyword evidence="8" id="KW-0732">Signal</keyword>
<dbReference type="PROSITE" id="PS01095">
    <property type="entry name" value="GH18_1"/>
    <property type="match status" value="1"/>
</dbReference>
<dbReference type="GO" id="GO:0005975">
    <property type="term" value="P:carbohydrate metabolic process"/>
    <property type="evidence" value="ECO:0007669"/>
    <property type="project" value="InterPro"/>
</dbReference>
<evidence type="ECO:0000256" key="7">
    <source>
        <dbReference type="RuleBase" id="RU004453"/>
    </source>
</evidence>
<dbReference type="SMART" id="SM00636">
    <property type="entry name" value="Glyco_18"/>
    <property type="match status" value="1"/>
</dbReference>
<evidence type="ECO:0000256" key="3">
    <source>
        <dbReference type="ARBA" id="ARBA00022801"/>
    </source>
</evidence>
<dbReference type="RefSeq" id="WP_196416924.1">
    <property type="nucleotide sequence ID" value="NZ_JADQTO010000014.1"/>
</dbReference>
<dbReference type="PROSITE" id="PS51257">
    <property type="entry name" value="PROKAR_LIPOPROTEIN"/>
    <property type="match status" value="1"/>
</dbReference>
<gene>
    <name evidence="10" type="ORF">I4J89_27145</name>
</gene>
<protein>
    <recommendedName>
        <fullName evidence="2">chitinase</fullName>
        <ecNumber evidence="2">3.2.1.14</ecNumber>
    </recommendedName>
</protein>
<dbReference type="InterPro" id="IPR011583">
    <property type="entry name" value="Chitinase_II/V-like_cat"/>
</dbReference>
<accession>A0A931C7Z3</accession>
<dbReference type="InterPro" id="IPR017853">
    <property type="entry name" value="GH"/>
</dbReference>
<dbReference type="EMBL" id="JADQTO010000014">
    <property type="protein sequence ID" value="MBG0565134.1"/>
    <property type="molecule type" value="Genomic_DNA"/>
</dbReference>
<keyword evidence="3 6" id="KW-0378">Hydrolase</keyword>
<evidence type="ECO:0000256" key="8">
    <source>
        <dbReference type="SAM" id="SignalP"/>
    </source>
</evidence>
<evidence type="ECO:0000313" key="10">
    <source>
        <dbReference type="EMBL" id="MBG0565134.1"/>
    </source>
</evidence>
<dbReference type="Gene3D" id="3.20.20.80">
    <property type="entry name" value="Glycosidases"/>
    <property type="match status" value="1"/>
</dbReference>
<comment type="caution">
    <text evidence="10">The sequence shown here is derived from an EMBL/GenBank/DDBJ whole genome shotgun (WGS) entry which is preliminary data.</text>
</comment>
<dbReference type="InterPro" id="IPR029070">
    <property type="entry name" value="Chitinase_insertion_sf"/>
</dbReference>
<dbReference type="GO" id="GO:0006032">
    <property type="term" value="P:chitin catabolic process"/>
    <property type="evidence" value="ECO:0007669"/>
    <property type="project" value="UniProtKB-KW"/>
</dbReference>
<comment type="similarity">
    <text evidence="7">Belongs to the glycosyl hydrolase 18 family.</text>
</comment>
<dbReference type="InterPro" id="IPR050314">
    <property type="entry name" value="Glycosyl_Hydrlase_18"/>
</dbReference>
<feature type="signal peptide" evidence="8">
    <location>
        <begin position="1"/>
        <end position="20"/>
    </location>
</feature>
<feature type="chain" id="PRO_5039395719" description="chitinase" evidence="8">
    <location>
        <begin position="21"/>
        <end position="399"/>
    </location>
</feature>
<dbReference type="GO" id="GO:0008061">
    <property type="term" value="F:chitin binding"/>
    <property type="evidence" value="ECO:0007669"/>
    <property type="project" value="InterPro"/>
</dbReference>
<dbReference type="AlphaFoldDB" id="A0A931C7Z3"/>
<evidence type="ECO:0000256" key="5">
    <source>
        <dbReference type="ARBA" id="ARBA00023295"/>
    </source>
</evidence>
<dbReference type="PANTHER" id="PTHR11177">
    <property type="entry name" value="CHITINASE"/>
    <property type="match status" value="1"/>
</dbReference>
<evidence type="ECO:0000256" key="4">
    <source>
        <dbReference type="ARBA" id="ARBA00023024"/>
    </source>
</evidence>
<dbReference type="Pfam" id="PF00704">
    <property type="entry name" value="Glyco_hydro_18"/>
    <property type="match status" value="1"/>
</dbReference>
<dbReference type="InterPro" id="IPR001223">
    <property type="entry name" value="Glyco_hydro18_cat"/>
</dbReference>
<evidence type="ECO:0000256" key="1">
    <source>
        <dbReference type="ARBA" id="ARBA00000822"/>
    </source>
</evidence>
<dbReference type="InterPro" id="IPR001579">
    <property type="entry name" value="Glyco_hydro_18_chit_AS"/>
</dbReference>
<name>A0A931C7Z3_9ACTN</name>
<feature type="domain" description="GH18" evidence="9">
    <location>
        <begin position="35"/>
        <end position="399"/>
    </location>
</feature>
<dbReference type="Proteomes" id="UP000598146">
    <property type="component" value="Unassembled WGS sequence"/>
</dbReference>
<keyword evidence="11" id="KW-1185">Reference proteome</keyword>
<evidence type="ECO:0000259" key="9">
    <source>
        <dbReference type="PROSITE" id="PS51910"/>
    </source>
</evidence>
<evidence type="ECO:0000256" key="6">
    <source>
        <dbReference type="RuleBase" id="RU000489"/>
    </source>
</evidence>